<organism evidence="1 2">
    <name type="scientific">Laceyella tengchongensis</name>
    <dbReference type="NCBI Taxonomy" id="574699"/>
    <lineage>
        <taxon>Bacteria</taxon>
        <taxon>Bacillati</taxon>
        <taxon>Bacillota</taxon>
        <taxon>Bacilli</taxon>
        <taxon>Bacillales</taxon>
        <taxon>Thermoactinomycetaceae</taxon>
        <taxon>Laceyella</taxon>
    </lineage>
</organism>
<reference evidence="1" key="1">
    <citation type="submission" date="2017-05" db="EMBL/GenBank/DDBJ databases">
        <authorList>
            <person name="Varghese N."/>
            <person name="Submissions S."/>
        </authorList>
    </citation>
    <scope>NUCLEOTIDE SEQUENCE</scope>
    <source>
        <strain evidence="1">DSM 45262</strain>
    </source>
</reference>
<sequence length="56" mass="6414">MAILLVLFLGGLLLVGLYPWYERMGNYLLMKCESIEKKKIPRKKGGTKRKDASQIT</sequence>
<proteinExistence type="predicted"/>
<accession>A0AA45WSE3</accession>
<gene>
    <name evidence="1" type="ORF">SAMN06265361_1134</name>
</gene>
<evidence type="ECO:0000313" key="2">
    <source>
        <dbReference type="Proteomes" id="UP001157946"/>
    </source>
</evidence>
<evidence type="ECO:0000313" key="1">
    <source>
        <dbReference type="EMBL" id="SMP35452.1"/>
    </source>
</evidence>
<protein>
    <submittedName>
        <fullName evidence="1">Uncharacterized protein</fullName>
    </submittedName>
</protein>
<dbReference type="Proteomes" id="UP001157946">
    <property type="component" value="Unassembled WGS sequence"/>
</dbReference>
<comment type="caution">
    <text evidence="1">The sequence shown here is derived from an EMBL/GenBank/DDBJ whole genome shotgun (WGS) entry which is preliminary data.</text>
</comment>
<dbReference type="EMBL" id="FXTU01000013">
    <property type="protein sequence ID" value="SMP35452.1"/>
    <property type="molecule type" value="Genomic_DNA"/>
</dbReference>
<dbReference type="AlphaFoldDB" id="A0AA45WSE3"/>
<name>A0AA45WSE3_9BACL</name>
<keyword evidence="2" id="KW-1185">Reference proteome</keyword>